<proteinExistence type="predicted"/>
<comment type="caution">
    <text evidence="3">The sequence shown here is derived from an EMBL/GenBank/DDBJ whole genome shotgun (WGS) entry which is preliminary data.</text>
</comment>
<accession>A0A5J5DNS0</accession>
<organism evidence="3 4">
    <name type="scientific">Etheostoma spectabile</name>
    <name type="common">orangethroat darter</name>
    <dbReference type="NCBI Taxonomy" id="54343"/>
    <lineage>
        <taxon>Eukaryota</taxon>
        <taxon>Metazoa</taxon>
        <taxon>Chordata</taxon>
        <taxon>Craniata</taxon>
        <taxon>Vertebrata</taxon>
        <taxon>Euteleostomi</taxon>
        <taxon>Actinopterygii</taxon>
        <taxon>Neopterygii</taxon>
        <taxon>Teleostei</taxon>
        <taxon>Neoteleostei</taxon>
        <taxon>Acanthomorphata</taxon>
        <taxon>Eupercaria</taxon>
        <taxon>Perciformes</taxon>
        <taxon>Percoidei</taxon>
        <taxon>Percidae</taxon>
        <taxon>Etheostomatinae</taxon>
        <taxon>Etheostoma</taxon>
    </lineage>
</organism>
<dbReference type="AlphaFoldDB" id="A0A5J5DNS0"/>
<keyword evidence="4" id="KW-1185">Reference proteome</keyword>
<evidence type="ECO:0000313" key="4">
    <source>
        <dbReference type="Proteomes" id="UP000327493"/>
    </source>
</evidence>
<name>A0A5J5DNS0_9PERO</name>
<sequence>MAATFAHKNAAAAATTWKLHKSEDARSRAYKQVSRLQYPYDINTLNRKTNGAKKGKALRYPGPDDSHLSPCHNTRDKSGHTVETFSFILTEVEDEGDQCRQDGAELHFWEAFAKAKEDLFNGVQACFVETNYDANCRLAQEIAENIHERNRQQRTGGNPAKINMTLRASMQKLKQNIAQLKEGLLRASSSRRLYPFF</sequence>
<dbReference type="Proteomes" id="UP000327493">
    <property type="component" value="Chromosome 2"/>
</dbReference>
<reference evidence="3 4" key="1">
    <citation type="submission" date="2019-08" db="EMBL/GenBank/DDBJ databases">
        <title>A chromosome-level genome assembly, high-density linkage maps, and genome scans reveal the genomic architecture of hybrid incompatibilities underlying speciation via character displacement in darters (Percidae: Etheostominae).</title>
        <authorList>
            <person name="Moran R.L."/>
            <person name="Catchen J.M."/>
            <person name="Fuller R.C."/>
        </authorList>
    </citation>
    <scope>NUCLEOTIDE SEQUENCE [LARGE SCALE GENOMIC DNA]</scope>
    <source>
        <strain evidence="3">EspeVRDwgs_2016</strain>
        <tissue evidence="3">Muscle</tissue>
    </source>
</reference>
<keyword evidence="1" id="KW-0175">Coiled coil</keyword>
<protein>
    <submittedName>
        <fullName evidence="3">Uncharacterized protein</fullName>
    </submittedName>
</protein>
<evidence type="ECO:0000256" key="2">
    <source>
        <dbReference type="SAM" id="MobiDB-lite"/>
    </source>
</evidence>
<feature type="compositionally biased region" description="Basic and acidic residues" evidence="2">
    <location>
        <begin position="62"/>
        <end position="77"/>
    </location>
</feature>
<evidence type="ECO:0000256" key="1">
    <source>
        <dbReference type="SAM" id="Coils"/>
    </source>
</evidence>
<dbReference type="EMBL" id="VOFY01000002">
    <property type="protein sequence ID" value="KAA8594985.1"/>
    <property type="molecule type" value="Genomic_DNA"/>
</dbReference>
<feature type="coiled-coil region" evidence="1">
    <location>
        <begin position="163"/>
        <end position="190"/>
    </location>
</feature>
<evidence type="ECO:0000313" key="3">
    <source>
        <dbReference type="EMBL" id="KAA8594985.1"/>
    </source>
</evidence>
<gene>
    <name evidence="3" type="ORF">FQN60_012120</name>
</gene>
<feature type="region of interest" description="Disordered" evidence="2">
    <location>
        <begin position="53"/>
        <end position="77"/>
    </location>
</feature>